<organism evidence="2 3">
    <name type="scientific">Trichinella nativa</name>
    <dbReference type="NCBI Taxonomy" id="6335"/>
    <lineage>
        <taxon>Eukaryota</taxon>
        <taxon>Metazoa</taxon>
        <taxon>Ecdysozoa</taxon>
        <taxon>Nematoda</taxon>
        <taxon>Enoplea</taxon>
        <taxon>Dorylaimia</taxon>
        <taxon>Trichinellida</taxon>
        <taxon>Trichinellidae</taxon>
        <taxon>Trichinella</taxon>
    </lineage>
</organism>
<sequence length="100" mass="11295">MEPGGKDTQMKQLRSMEIRKKNQNGIIYESVAMEKGTAFKTSHLGTISCGAQMKLILQIRRARRMSDVRDENKAPNTNQVNHAAKGNVQALLVKKEKNRK</sequence>
<comment type="caution">
    <text evidence="2">The sequence shown here is derived from an EMBL/GenBank/DDBJ whole genome shotgun (WGS) entry which is preliminary data.</text>
</comment>
<dbReference type="EMBL" id="LVZM01004034">
    <property type="protein sequence ID" value="OUC47611.1"/>
    <property type="molecule type" value="Genomic_DNA"/>
</dbReference>
<gene>
    <name evidence="2" type="ORF">D917_01376</name>
</gene>
<evidence type="ECO:0000256" key="1">
    <source>
        <dbReference type="SAM" id="MobiDB-lite"/>
    </source>
</evidence>
<dbReference type="Proteomes" id="UP000243006">
    <property type="component" value="Unassembled WGS sequence"/>
</dbReference>
<reference evidence="2 3" key="1">
    <citation type="submission" date="2015-04" db="EMBL/GenBank/DDBJ databases">
        <title>Draft genome of the roundworm Trichinella nativa.</title>
        <authorList>
            <person name="Mitreva M."/>
        </authorList>
    </citation>
    <scope>NUCLEOTIDE SEQUENCE [LARGE SCALE GENOMIC DNA]</scope>
    <source>
        <strain evidence="2 3">ISS45</strain>
    </source>
</reference>
<evidence type="ECO:0000313" key="2">
    <source>
        <dbReference type="EMBL" id="OUC47611.1"/>
    </source>
</evidence>
<proteinExistence type="predicted"/>
<accession>A0A1Y3ER18</accession>
<name>A0A1Y3ER18_9BILA</name>
<feature type="region of interest" description="Disordered" evidence="1">
    <location>
        <begin position="66"/>
        <end position="86"/>
    </location>
</feature>
<dbReference type="AlphaFoldDB" id="A0A1Y3ER18"/>
<protein>
    <submittedName>
        <fullName evidence="2">Uncharacterized protein</fullName>
    </submittedName>
</protein>
<evidence type="ECO:0000313" key="3">
    <source>
        <dbReference type="Proteomes" id="UP000243006"/>
    </source>
</evidence>